<accession>A0A2S5DLW3</accession>
<dbReference type="PANTHER" id="PTHR21198:SF7">
    <property type="entry name" value="ASPARTATE-GLUTAMATE RACEMASE FAMILY"/>
    <property type="match status" value="1"/>
</dbReference>
<dbReference type="GO" id="GO:0047661">
    <property type="term" value="F:amino-acid racemase activity"/>
    <property type="evidence" value="ECO:0007669"/>
    <property type="project" value="InterPro"/>
</dbReference>
<dbReference type="Gene3D" id="3.40.50.1860">
    <property type="match status" value="2"/>
</dbReference>
<evidence type="ECO:0000256" key="1">
    <source>
        <dbReference type="ARBA" id="ARBA00007847"/>
    </source>
</evidence>
<name>A0A2S5DLW3_9NEIS</name>
<dbReference type="AlphaFoldDB" id="A0A2S5DLW3"/>
<dbReference type="Proteomes" id="UP000237082">
    <property type="component" value="Unassembled WGS sequence"/>
</dbReference>
<dbReference type="NCBIfam" id="TIGR00035">
    <property type="entry name" value="asp_race"/>
    <property type="match status" value="1"/>
</dbReference>
<evidence type="ECO:0000313" key="3">
    <source>
        <dbReference type="EMBL" id="POZ64044.1"/>
    </source>
</evidence>
<sequence length="237" mass="26264">METPMPHLKIGIIGGLSPESTVSYYLRITRQYVARHGDDGYPEILIHSVCLKQFHAWRDAGRWELFADKLAEIAENLRLRGADFGLIASNTPHRVFDEVQARTALPLLHILEPVSEAILQAGQRTVALLGTRFTMGEAFYRDALAKRGIDCLLPAPAEQATIHRIIDEELVRGVLREESRRVYQDIIARLAGQGAEGVVLGCTEIPLLIEPRHSPIPVYDTAVLHADAALARATHPS</sequence>
<dbReference type="InterPro" id="IPR015942">
    <property type="entry name" value="Asp/Glu/hydantoin_racemase"/>
</dbReference>
<reference evidence="4" key="1">
    <citation type="submission" date="2018-02" db="EMBL/GenBank/DDBJ databases">
        <authorList>
            <person name="O'Hara-Hanley K."/>
            <person name="Soby S."/>
        </authorList>
    </citation>
    <scope>NUCLEOTIDE SEQUENCE [LARGE SCALE GENOMIC DNA]</scope>
    <source>
        <strain evidence="4">MWU14-2602</strain>
    </source>
</reference>
<protein>
    <submittedName>
        <fullName evidence="3">Aspartate/glutamate racemase</fullName>
    </submittedName>
</protein>
<comment type="caution">
    <text evidence="3">The sequence shown here is derived from an EMBL/GenBank/DDBJ whole genome shotgun (WGS) entry which is preliminary data.</text>
</comment>
<gene>
    <name evidence="3" type="ORF">C2I19_00065</name>
</gene>
<dbReference type="Pfam" id="PF01177">
    <property type="entry name" value="Asp_Glu_race"/>
    <property type="match status" value="1"/>
</dbReference>
<dbReference type="PANTHER" id="PTHR21198">
    <property type="entry name" value="GLUTAMATE RACEMASE"/>
    <property type="match status" value="1"/>
</dbReference>
<keyword evidence="4" id="KW-1185">Reference proteome</keyword>
<evidence type="ECO:0000313" key="4">
    <source>
        <dbReference type="Proteomes" id="UP000237082"/>
    </source>
</evidence>
<comment type="similarity">
    <text evidence="1">Belongs to the aspartate/glutamate racemases family.</text>
</comment>
<organism evidence="3 4">
    <name type="scientific">Chromobacterium alticapitis</name>
    <dbReference type="NCBI Taxonomy" id="2073169"/>
    <lineage>
        <taxon>Bacteria</taxon>
        <taxon>Pseudomonadati</taxon>
        <taxon>Pseudomonadota</taxon>
        <taxon>Betaproteobacteria</taxon>
        <taxon>Neisseriales</taxon>
        <taxon>Chromobacteriaceae</taxon>
        <taxon>Chromobacterium</taxon>
    </lineage>
</organism>
<dbReference type="PROSITE" id="PS00924">
    <property type="entry name" value="ASP_GLU_RACEMASE_2"/>
    <property type="match status" value="1"/>
</dbReference>
<dbReference type="SUPFAM" id="SSF53681">
    <property type="entry name" value="Aspartate/glutamate racemase"/>
    <property type="match status" value="2"/>
</dbReference>
<proteinExistence type="inferred from homology"/>
<dbReference type="InterPro" id="IPR004380">
    <property type="entry name" value="Asp_race"/>
</dbReference>
<evidence type="ECO:0000256" key="2">
    <source>
        <dbReference type="ARBA" id="ARBA00023235"/>
    </source>
</evidence>
<keyword evidence="2" id="KW-0413">Isomerase</keyword>
<dbReference type="InterPro" id="IPR033134">
    <property type="entry name" value="Asp/Glu_racemase_AS_2"/>
</dbReference>
<dbReference type="EMBL" id="PQWB01000001">
    <property type="protein sequence ID" value="POZ64044.1"/>
    <property type="molecule type" value="Genomic_DNA"/>
</dbReference>
<dbReference type="InterPro" id="IPR001920">
    <property type="entry name" value="Asp/Glu_race"/>
</dbReference>